<dbReference type="Pfam" id="PF03544">
    <property type="entry name" value="TonB_C"/>
    <property type="match status" value="1"/>
</dbReference>
<dbReference type="Proteomes" id="UP000199331">
    <property type="component" value="Unassembled WGS sequence"/>
</dbReference>
<proteinExistence type="predicted"/>
<name>A0A1I5KYL2_9SPHN</name>
<keyword evidence="4" id="KW-1185">Reference proteome</keyword>
<evidence type="ECO:0000259" key="2">
    <source>
        <dbReference type="PROSITE" id="PS52015"/>
    </source>
</evidence>
<dbReference type="PROSITE" id="PS52015">
    <property type="entry name" value="TONB_CTD"/>
    <property type="match status" value="1"/>
</dbReference>
<evidence type="ECO:0000313" key="3">
    <source>
        <dbReference type="EMBL" id="SFO90159.1"/>
    </source>
</evidence>
<dbReference type="GO" id="GO:0055085">
    <property type="term" value="P:transmembrane transport"/>
    <property type="evidence" value="ECO:0007669"/>
    <property type="project" value="InterPro"/>
</dbReference>
<dbReference type="EMBL" id="FOWZ01000001">
    <property type="protein sequence ID" value="SFO90159.1"/>
    <property type="molecule type" value="Genomic_DNA"/>
</dbReference>
<dbReference type="STRING" id="604088.SAMN04488060_0615"/>
<dbReference type="AlphaFoldDB" id="A0A1I5KYL2"/>
<organism evidence="3 4">
    <name type="scientific">Qipengyuania nanhaisediminis</name>
    <dbReference type="NCBI Taxonomy" id="604088"/>
    <lineage>
        <taxon>Bacteria</taxon>
        <taxon>Pseudomonadati</taxon>
        <taxon>Pseudomonadota</taxon>
        <taxon>Alphaproteobacteria</taxon>
        <taxon>Sphingomonadales</taxon>
        <taxon>Erythrobacteraceae</taxon>
        <taxon>Qipengyuania</taxon>
    </lineage>
</organism>
<evidence type="ECO:0000313" key="4">
    <source>
        <dbReference type="Proteomes" id="UP000199331"/>
    </source>
</evidence>
<keyword evidence="1" id="KW-0732">Signal</keyword>
<reference evidence="4" key="1">
    <citation type="submission" date="2016-10" db="EMBL/GenBank/DDBJ databases">
        <authorList>
            <person name="Varghese N."/>
            <person name="Submissions S."/>
        </authorList>
    </citation>
    <scope>NUCLEOTIDE SEQUENCE [LARGE SCALE GENOMIC DNA]</scope>
    <source>
        <strain evidence="4">CGMCC 1.7715</strain>
    </source>
</reference>
<protein>
    <submittedName>
        <fullName evidence="3">TonB protein C-terminal</fullName>
    </submittedName>
</protein>
<dbReference type="InterPro" id="IPR037682">
    <property type="entry name" value="TonB_C"/>
</dbReference>
<accession>A0A1I5KYL2</accession>
<evidence type="ECO:0000256" key="1">
    <source>
        <dbReference type="SAM" id="SignalP"/>
    </source>
</evidence>
<dbReference type="SUPFAM" id="SSF74653">
    <property type="entry name" value="TolA/TonB C-terminal domain"/>
    <property type="match status" value="1"/>
</dbReference>
<gene>
    <name evidence="3" type="ORF">SAMN04488060_0615</name>
</gene>
<dbReference type="RefSeq" id="WP_090477170.1">
    <property type="nucleotide sequence ID" value="NZ_FOWZ01000001.1"/>
</dbReference>
<sequence length="307" mass="33561">MKAIKTSVLAIALTIGAPALAEAGSNGETSAAQGENELPFQPDGQWRLSSLDDGCSVSRDFVRKDDRVTLSFKRIHPASDVQFAIIGGPLSQRSGSLKAGFSVERELTDYRRIATASIGDREGLVFAGPLFGSADWDESDDLAKQTTDFVAIDPLESQITLRTRAIDKAVSALDQCVTEHLRKSGLDLEAHRGFETHATPKDIKDWAQKLQRDYPNDALRGGLQGPVPVRLIVDGSGRVTRCDVTNYLTALVLRQTACDLLVKHARFNPATGRDGQPVTDYYWTTVVYRMAGRGFSSDAHGFQIRHD</sequence>
<feature type="chain" id="PRO_5011572999" evidence="1">
    <location>
        <begin position="22"/>
        <end position="307"/>
    </location>
</feature>
<dbReference type="Gene3D" id="3.30.1150.10">
    <property type="match status" value="1"/>
</dbReference>
<feature type="domain" description="TonB C-terminal" evidence="2">
    <location>
        <begin position="199"/>
        <end position="297"/>
    </location>
</feature>
<dbReference type="OrthoDB" id="7585155at2"/>
<feature type="signal peptide" evidence="1">
    <location>
        <begin position="1"/>
        <end position="21"/>
    </location>
</feature>